<feature type="compositionally biased region" description="Basic and acidic residues" evidence="1">
    <location>
        <begin position="9"/>
        <end position="25"/>
    </location>
</feature>
<evidence type="ECO:0000256" key="1">
    <source>
        <dbReference type="SAM" id="MobiDB-lite"/>
    </source>
</evidence>
<organism evidence="2 3">
    <name type="scientific">Dendrobium nobile</name>
    <name type="common">Orchid</name>
    <dbReference type="NCBI Taxonomy" id="94219"/>
    <lineage>
        <taxon>Eukaryota</taxon>
        <taxon>Viridiplantae</taxon>
        <taxon>Streptophyta</taxon>
        <taxon>Embryophyta</taxon>
        <taxon>Tracheophyta</taxon>
        <taxon>Spermatophyta</taxon>
        <taxon>Magnoliopsida</taxon>
        <taxon>Liliopsida</taxon>
        <taxon>Asparagales</taxon>
        <taxon>Orchidaceae</taxon>
        <taxon>Epidendroideae</taxon>
        <taxon>Malaxideae</taxon>
        <taxon>Dendrobiinae</taxon>
        <taxon>Dendrobium</taxon>
    </lineage>
</organism>
<reference evidence="2" key="1">
    <citation type="journal article" date="2022" name="Front. Genet.">
        <title>Chromosome-Scale Assembly of the Dendrobium nobile Genome Provides Insights Into the Molecular Mechanism of the Biosynthesis of the Medicinal Active Ingredient of Dendrobium.</title>
        <authorList>
            <person name="Xu Q."/>
            <person name="Niu S.-C."/>
            <person name="Li K.-L."/>
            <person name="Zheng P.-J."/>
            <person name="Zhang X.-J."/>
            <person name="Jia Y."/>
            <person name="Liu Y."/>
            <person name="Niu Y.-X."/>
            <person name="Yu L.-H."/>
            <person name="Chen D.-F."/>
            <person name="Zhang G.-Q."/>
        </authorList>
    </citation>
    <scope>NUCLEOTIDE SEQUENCE</scope>
    <source>
        <tissue evidence="2">Leaf</tissue>
    </source>
</reference>
<feature type="region of interest" description="Disordered" evidence="1">
    <location>
        <begin position="187"/>
        <end position="212"/>
    </location>
</feature>
<comment type="caution">
    <text evidence="2">The sequence shown here is derived from an EMBL/GenBank/DDBJ whole genome shotgun (WGS) entry which is preliminary data.</text>
</comment>
<dbReference type="EMBL" id="JAGYWB010000019">
    <property type="protein sequence ID" value="KAI0488265.1"/>
    <property type="molecule type" value="Genomic_DNA"/>
</dbReference>
<sequence length="212" mass="23339">MTGVSVQKSNDERRRRAEIEGMLGERRRHGCGEIDEDRDDSRANDKLGPSCPLTQPSCPLPQPALPAPRSRNFHCLEPPAGPAPRPAYPTVTDSRVASPGEERRRPCRAFFTPRPRVARRQARSGGGLAAPFSRRVRASPGEERRRPAKSSGGEAVLRKVQRRPGFRGFLVCRRRTFIANIRYLDGPQSAKQSKAAAPTSALPPTCGLRSLL</sequence>
<evidence type="ECO:0000313" key="3">
    <source>
        <dbReference type="Proteomes" id="UP000829196"/>
    </source>
</evidence>
<gene>
    <name evidence="2" type="ORF">KFK09_028092</name>
</gene>
<keyword evidence="3" id="KW-1185">Reference proteome</keyword>
<proteinExistence type="predicted"/>
<dbReference type="AlphaFoldDB" id="A0A8T3A0S2"/>
<feature type="region of interest" description="Disordered" evidence="1">
    <location>
        <begin position="1"/>
        <end position="159"/>
    </location>
</feature>
<dbReference type="Proteomes" id="UP000829196">
    <property type="component" value="Unassembled WGS sequence"/>
</dbReference>
<accession>A0A8T3A0S2</accession>
<protein>
    <submittedName>
        <fullName evidence="2">Uncharacterized protein</fullName>
    </submittedName>
</protein>
<name>A0A8T3A0S2_DENNO</name>
<evidence type="ECO:0000313" key="2">
    <source>
        <dbReference type="EMBL" id="KAI0488265.1"/>
    </source>
</evidence>